<dbReference type="OrthoDB" id="3809447at2"/>
<organism evidence="6 7">
    <name type="scientific">Tengunoibacter tsumagoiensis</name>
    <dbReference type="NCBI Taxonomy" id="2014871"/>
    <lineage>
        <taxon>Bacteria</taxon>
        <taxon>Bacillati</taxon>
        <taxon>Chloroflexota</taxon>
        <taxon>Ktedonobacteria</taxon>
        <taxon>Ktedonobacterales</taxon>
        <taxon>Dictyobacteraceae</taxon>
        <taxon>Tengunoibacter</taxon>
    </lineage>
</organism>
<dbReference type="Pfam" id="PF00118">
    <property type="entry name" value="Cpn60_TCP1"/>
    <property type="match status" value="2"/>
</dbReference>
<dbReference type="Proteomes" id="UP000287352">
    <property type="component" value="Unassembled WGS sequence"/>
</dbReference>
<comment type="caution">
    <text evidence="6">The sequence shown here is derived from an EMBL/GenBank/DDBJ whole genome shotgun (WGS) entry which is preliminary data.</text>
</comment>
<evidence type="ECO:0000256" key="3">
    <source>
        <dbReference type="RuleBase" id="RU000418"/>
    </source>
</evidence>
<sequence length="533" mass="57280">MTVHQELLQSPASSQILKRGFETLATPIATTLGPSQRVVINAVTPSEIELLADTGTIARRFLELPNRGENIGAMLLRTMILQMHETYGDGAATATVLARAMLREGTRMTAAGMHSTLLKRGIERGVAIAQQQLDQQVQPVSGQEMLTKLSIALTGNEELGQIIGEMADVLGENAPIVIHDSEASHHDREYVSGGSWPGYPGERLLIPEGKAGLELQHPLILLINENVEELSQVQAALEFAVSLPEKPPLLLIARSIKGPARDALILNHTRGVLTIGIGILSSGIMTSIEDMGDMAALTGARVLSEETGYSPKRFMPSYLGQARKATITHSNITIIDGSGEQQQIRTRMSEIKARIKQSLKEKKDSQEEREFLRARLGRLAGGVGVLKLSSASDKESEDQKERVRNALRVIEDVREHGVVAGGGVAYLSCIKAIEQAALACSQPDEAAGIALVAKALSAPFLQIVQNFGRVYPPLALDEVQRLGAGYGFDARTGQYVSMLEAGIFDSAYVVRAALEAASSVATMALTTEALILM</sequence>
<dbReference type="RefSeq" id="WP_126581281.1">
    <property type="nucleotide sequence ID" value="NZ_BIFR01000001.1"/>
</dbReference>
<keyword evidence="2" id="KW-0143">Chaperone</keyword>
<comment type="subunit">
    <text evidence="4">Forms a cylinder of 14 subunits composed of two heptameric rings stacked back-to-back. Interacts with the co-chaperonin GroES.</text>
</comment>
<dbReference type="AlphaFoldDB" id="A0A402A3Y0"/>
<keyword evidence="5" id="KW-0175">Coiled coil</keyword>
<dbReference type="SMR" id="A0A402A3Y0"/>
<protein>
    <recommendedName>
        <fullName evidence="4">60 kDa chaperonin</fullName>
    </recommendedName>
</protein>
<evidence type="ECO:0000256" key="4">
    <source>
        <dbReference type="RuleBase" id="RU000419"/>
    </source>
</evidence>
<dbReference type="InterPro" id="IPR027413">
    <property type="entry name" value="GROEL-like_equatorial_sf"/>
</dbReference>
<dbReference type="InterPro" id="IPR002423">
    <property type="entry name" value="Cpn60/GroEL/TCP-1"/>
</dbReference>
<dbReference type="Gene3D" id="1.10.560.10">
    <property type="entry name" value="GroEL-like equatorial domain"/>
    <property type="match status" value="1"/>
</dbReference>
<evidence type="ECO:0000256" key="2">
    <source>
        <dbReference type="ARBA" id="ARBA00023186"/>
    </source>
</evidence>
<evidence type="ECO:0000256" key="5">
    <source>
        <dbReference type="SAM" id="Coils"/>
    </source>
</evidence>
<dbReference type="GO" id="GO:0042026">
    <property type="term" value="P:protein refolding"/>
    <property type="evidence" value="ECO:0007669"/>
    <property type="project" value="InterPro"/>
</dbReference>
<name>A0A402A3Y0_9CHLR</name>
<dbReference type="InterPro" id="IPR027409">
    <property type="entry name" value="GroEL-like_apical_dom_sf"/>
</dbReference>
<dbReference type="InterPro" id="IPR001844">
    <property type="entry name" value="Cpn60/GroEL"/>
</dbReference>
<comment type="function">
    <text evidence="4">Together with its co-chaperonin GroES, plays an essential role in assisting protein folding. The GroEL-GroES system forms a nano-cage that allows encapsulation of the non-native substrate proteins and provides a physical environment optimized to promote and accelerate protein folding.</text>
</comment>
<dbReference type="Gene3D" id="3.30.260.10">
    <property type="entry name" value="TCP-1-like chaperonin intermediate domain"/>
    <property type="match status" value="1"/>
</dbReference>
<dbReference type="InterPro" id="IPR027410">
    <property type="entry name" value="TCP-1-like_intermed_sf"/>
</dbReference>
<accession>A0A402A3Y0</accession>
<reference evidence="7" key="1">
    <citation type="submission" date="2018-12" db="EMBL/GenBank/DDBJ databases">
        <title>Tengunoibacter tsumagoiensis gen. nov., sp. nov., Dictyobacter kobayashii sp. nov., D. alpinus sp. nov., and D. joshuensis sp. nov. and description of Dictyobacteraceae fam. nov. within the order Ktedonobacterales isolated from Tengu-no-mugimeshi.</title>
        <authorList>
            <person name="Wang C.M."/>
            <person name="Zheng Y."/>
            <person name="Sakai Y."/>
            <person name="Toyoda A."/>
            <person name="Minakuchi Y."/>
            <person name="Abe K."/>
            <person name="Yokota A."/>
            <person name="Yabe S."/>
        </authorList>
    </citation>
    <scope>NUCLEOTIDE SEQUENCE [LARGE SCALE GENOMIC DNA]</scope>
    <source>
        <strain evidence="7">Uno3</strain>
    </source>
</reference>
<dbReference type="EMBL" id="BIFR01000001">
    <property type="protein sequence ID" value="GCE13782.1"/>
    <property type="molecule type" value="Genomic_DNA"/>
</dbReference>
<evidence type="ECO:0000313" key="7">
    <source>
        <dbReference type="Proteomes" id="UP000287352"/>
    </source>
</evidence>
<dbReference type="PRINTS" id="PR00298">
    <property type="entry name" value="CHAPERONIN60"/>
</dbReference>
<dbReference type="GO" id="GO:0005524">
    <property type="term" value="F:ATP binding"/>
    <property type="evidence" value="ECO:0007669"/>
    <property type="project" value="InterPro"/>
</dbReference>
<dbReference type="SUPFAM" id="SSF52029">
    <property type="entry name" value="GroEL apical domain-like"/>
    <property type="match status" value="1"/>
</dbReference>
<feature type="coiled-coil region" evidence="5">
    <location>
        <begin position="348"/>
        <end position="375"/>
    </location>
</feature>
<evidence type="ECO:0000313" key="6">
    <source>
        <dbReference type="EMBL" id="GCE13782.1"/>
    </source>
</evidence>
<dbReference type="Gene3D" id="3.50.7.10">
    <property type="entry name" value="GroEL"/>
    <property type="match status" value="1"/>
</dbReference>
<dbReference type="PANTHER" id="PTHR45633">
    <property type="entry name" value="60 KDA HEAT SHOCK PROTEIN, MITOCHONDRIAL"/>
    <property type="match status" value="1"/>
</dbReference>
<proteinExistence type="inferred from homology"/>
<gene>
    <name evidence="6" type="primary">groL</name>
    <name evidence="6" type="ORF">KTT_36410</name>
</gene>
<dbReference type="SUPFAM" id="SSF48592">
    <property type="entry name" value="GroEL equatorial domain-like"/>
    <property type="match status" value="1"/>
</dbReference>
<keyword evidence="7" id="KW-1185">Reference proteome</keyword>
<comment type="similarity">
    <text evidence="1 3">Belongs to the chaperonin (HSP60) family.</text>
</comment>
<dbReference type="GO" id="GO:0140662">
    <property type="term" value="F:ATP-dependent protein folding chaperone"/>
    <property type="evidence" value="ECO:0007669"/>
    <property type="project" value="InterPro"/>
</dbReference>
<evidence type="ECO:0000256" key="1">
    <source>
        <dbReference type="ARBA" id="ARBA00006607"/>
    </source>
</evidence>